<proteinExistence type="inferred from homology"/>
<sequence>MSVVDTLTCVLAEHAVAGGPLSPATALALDRDEAFPTAGRDLLDAAGLHRLYVPPEHGGGLDSYPALVTALARVASHDVTLAIAHAKTFLGAAPVWVAGDRNKADRLARRVLAGAVVSWGLTERGHGADLLAGEVTATETHAGWSLSGSKWLINNAGRCDLVCVLARTAPRGGPRGYSLLLVDLAELPSGSYRRLPKVPTHGVRGADISGLAFHDAPLPADALVGEAGTGLEITLRALQLTRTLCPALSVGAVTHVLRLAREHLDGLERYGHRASELPATRRILGQAVATLWVMEAVTLVAACHPHLAPGRLSVVSAVAKALVPTLADQVVEEVRELMGARGFLADGMFQKVERDNRIVAIFDGSTPVNEDALLRQLPHVARRWRDDAPARAAGGDAGATGARLGRLTGELPAIDFRALRLTDSGEDDLVAAVPALVSRARRRGVRAAGLDAFAALVRDTLTAVAALEPVGSVPAEHFDLARRYELCFAGAACLVVRLGDAPVDDHWLEICLTRVLELAAGAPHSFPRAEVFDDVAHLSGRLLLSDPEVPT</sequence>
<dbReference type="GO" id="GO:0003995">
    <property type="term" value="F:acyl-CoA dehydrogenase activity"/>
    <property type="evidence" value="ECO:0007669"/>
    <property type="project" value="TreeGrafter"/>
</dbReference>
<dbReference type="PANTHER" id="PTHR43884:SF19">
    <property type="entry name" value="ACYL-COA DEHYDROGENASE FADE4-RELATED"/>
    <property type="match status" value="1"/>
</dbReference>
<dbReference type="InterPro" id="IPR009100">
    <property type="entry name" value="AcylCoA_DH/oxidase_NM_dom_sf"/>
</dbReference>
<keyword evidence="5" id="KW-0560">Oxidoreductase</keyword>
<organism evidence="8 9">
    <name type="scientific">Streptomyces marincola</name>
    <dbReference type="NCBI Taxonomy" id="2878388"/>
    <lineage>
        <taxon>Bacteria</taxon>
        <taxon>Bacillati</taxon>
        <taxon>Actinomycetota</taxon>
        <taxon>Actinomycetes</taxon>
        <taxon>Kitasatosporales</taxon>
        <taxon>Streptomycetaceae</taxon>
        <taxon>Streptomyces</taxon>
    </lineage>
</organism>
<dbReference type="InterPro" id="IPR037069">
    <property type="entry name" value="AcylCoA_DH/ox_N_sf"/>
</dbReference>
<dbReference type="Gene3D" id="2.40.110.10">
    <property type="entry name" value="Butyryl-CoA Dehydrogenase, subunit A, domain 2"/>
    <property type="match status" value="1"/>
</dbReference>
<feature type="domain" description="Acyl-CoA oxidase/dehydrogenase middle" evidence="7">
    <location>
        <begin position="120"/>
        <end position="215"/>
    </location>
</feature>
<dbReference type="InterPro" id="IPR046373">
    <property type="entry name" value="Acyl-CoA_Oxase/DH_mid-dom_sf"/>
</dbReference>
<dbReference type="AlphaFoldDB" id="A0A1W7CWW7"/>
<dbReference type="PANTHER" id="PTHR43884">
    <property type="entry name" value="ACYL-COA DEHYDROGENASE"/>
    <property type="match status" value="1"/>
</dbReference>
<reference evidence="8 9" key="1">
    <citation type="submission" date="2017-05" db="EMBL/GenBank/DDBJ databases">
        <title>Complete genome sequence of Streptomyces sp. SCSIO 03032 revealed the diverse biosynthetic pathways for its bioactive secondary metabolites.</title>
        <authorList>
            <person name="Ma L."/>
            <person name="Zhu Y."/>
            <person name="Zhang W."/>
            <person name="Zhang G."/>
            <person name="Tian X."/>
            <person name="Zhang S."/>
            <person name="Zhang C."/>
        </authorList>
    </citation>
    <scope>NUCLEOTIDE SEQUENCE [LARGE SCALE GENOMIC DNA]</scope>
    <source>
        <strain evidence="8 9">SCSIO 03032</strain>
    </source>
</reference>
<gene>
    <name evidence="8" type="ORF">CAG99_08100</name>
</gene>
<evidence type="ECO:0008006" key="10">
    <source>
        <dbReference type="Google" id="ProtNLM"/>
    </source>
</evidence>
<evidence type="ECO:0000256" key="3">
    <source>
        <dbReference type="ARBA" id="ARBA00022630"/>
    </source>
</evidence>
<protein>
    <recommendedName>
        <fullName evidence="10">Acyl-CoA dehydrogenase</fullName>
    </recommendedName>
</protein>
<dbReference type="InterPro" id="IPR009075">
    <property type="entry name" value="AcylCo_DH/oxidase_C"/>
</dbReference>
<evidence type="ECO:0000313" key="9">
    <source>
        <dbReference type="Proteomes" id="UP000194218"/>
    </source>
</evidence>
<keyword evidence="3 5" id="KW-0285">Flavoprotein</keyword>
<dbReference type="EMBL" id="CP021121">
    <property type="protein sequence ID" value="ARQ68830.1"/>
    <property type="molecule type" value="Genomic_DNA"/>
</dbReference>
<dbReference type="RefSeq" id="WP_086158332.1">
    <property type="nucleotide sequence ID" value="NZ_CP021121.1"/>
</dbReference>
<dbReference type="SUPFAM" id="SSF47203">
    <property type="entry name" value="Acyl-CoA dehydrogenase C-terminal domain-like"/>
    <property type="match status" value="1"/>
</dbReference>
<accession>A0A1W7CWW7</accession>
<dbReference type="GO" id="GO:0050660">
    <property type="term" value="F:flavin adenine dinucleotide binding"/>
    <property type="evidence" value="ECO:0007669"/>
    <property type="project" value="InterPro"/>
</dbReference>
<evidence type="ECO:0000256" key="2">
    <source>
        <dbReference type="ARBA" id="ARBA00009347"/>
    </source>
</evidence>
<dbReference type="KEGG" id="smao:CAG99_08100"/>
<dbReference type="Pfam" id="PF00441">
    <property type="entry name" value="Acyl-CoA_dh_1"/>
    <property type="match status" value="1"/>
</dbReference>
<comment type="similarity">
    <text evidence="2 5">Belongs to the acyl-CoA dehydrogenase family.</text>
</comment>
<dbReference type="GO" id="GO:0005886">
    <property type="term" value="C:plasma membrane"/>
    <property type="evidence" value="ECO:0007669"/>
    <property type="project" value="TreeGrafter"/>
</dbReference>
<dbReference type="Gene3D" id="1.20.140.10">
    <property type="entry name" value="Butyryl-CoA Dehydrogenase, subunit A, domain 3"/>
    <property type="match status" value="1"/>
</dbReference>
<comment type="cofactor">
    <cofactor evidence="1 5">
        <name>FAD</name>
        <dbReference type="ChEBI" id="CHEBI:57692"/>
    </cofactor>
</comment>
<dbReference type="Pfam" id="PF02770">
    <property type="entry name" value="Acyl-CoA_dh_M"/>
    <property type="match status" value="1"/>
</dbReference>
<dbReference type="Gene3D" id="1.10.540.10">
    <property type="entry name" value="Acyl-CoA dehydrogenase/oxidase, N-terminal domain"/>
    <property type="match status" value="1"/>
</dbReference>
<dbReference type="SUPFAM" id="SSF56645">
    <property type="entry name" value="Acyl-CoA dehydrogenase NM domain-like"/>
    <property type="match status" value="1"/>
</dbReference>
<evidence type="ECO:0000259" key="6">
    <source>
        <dbReference type="Pfam" id="PF00441"/>
    </source>
</evidence>
<dbReference type="InterPro" id="IPR006091">
    <property type="entry name" value="Acyl-CoA_Oxase/DH_mid-dom"/>
</dbReference>
<dbReference type="Proteomes" id="UP000194218">
    <property type="component" value="Chromosome"/>
</dbReference>
<dbReference type="OrthoDB" id="3666321at2"/>
<name>A0A1W7CWW7_9ACTN</name>
<feature type="domain" description="Acyl-CoA dehydrogenase/oxidase C-terminal" evidence="6">
    <location>
        <begin position="228"/>
        <end position="376"/>
    </location>
</feature>
<evidence type="ECO:0000256" key="1">
    <source>
        <dbReference type="ARBA" id="ARBA00001974"/>
    </source>
</evidence>
<dbReference type="CDD" id="cd00567">
    <property type="entry name" value="ACAD"/>
    <property type="match status" value="1"/>
</dbReference>
<evidence type="ECO:0000256" key="5">
    <source>
        <dbReference type="RuleBase" id="RU362125"/>
    </source>
</evidence>
<dbReference type="InterPro" id="IPR036250">
    <property type="entry name" value="AcylCo_DH-like_C"/>
</dbReference>
<keyword evidence="9" id="KW-1185">Reference proteome</keyword>
<evidence type="ECO:0000313" key="8">
    <source>
        <dbReference type="EMBL" id="ARQ68830.1"/>
    </source>
</evidence>
<evidence type="ECO:0000256" key="4">
    <source>
        <dbReference type="ARBA" id="ARBA00022827"/>
    </source>
</evidence>
<evidence type="ECO:0000259" key="7">
    <source>
        <dbReference type="Pfam" id="PF02770"/>
    </source>
</evidence>
<keyword evidence="4 5" id="KW-0274">FAD</keyword>